<keyword evidence="12" id="KW-1185">Reference proteome</keyword>
<evidence type="ECO:0000256" key="5">
    <source>
        <dbReference type="ARBA" id="ARBA00022741"/>
    </source>
</evidence>
<dbReference type="GO" id="GO:0005524">
    <property type="term" value="F:ATP binding"/>
    <property type="evidence" value="ECO:0007669"/>
    <property type="project" value="UniProtKB-KW"/>
</dbReference>
<protein>
    <recommendedName>
        <fullName evidence="9">Acetate kinase</fullName>
        <ecNumber evidence="9">2.7.2.1</ecNumber>
    </recommendedName>
    <alternativeName>
        <fullName evidence="9">Acetokinase</fullName>
    </alternativeName>
</protein>
<feature type="binding site" evidence="9">
    <location>
        <position position="13"/>
    </location>
    <ligand>
        <name>ATP</name>
        <dbReference type="ChEBI" id="CHEBI:30616"/>
    </ligand>
</feature>
<gene>
    <name evidence="9" type="primary">ackA</name>
    <name evidence="11" type="ORF">SAMN05444417_1811</name>
</gene>
<evidence type="ECO:0000256" key="4">
    <source>
        <dbReference type="ARBA" id="ARBA00022723"/>
    </source>
</evidence>
<dbReference type="UniPathway" id="UPA00340">
    <property type="reaction ID" value="UER00458"/>
</dbReference>
<comment type="pathway">
    <text evidence="9">Metabolic intermediate biosynthesis; acetyl-CoA biosynthesis; acetyl-CoA from acetate: step 1/2.</text>
</comment>
<accession>A0A1M6E572</accession>
<keyword evidence="8 9" id="KW-0460">Magnesium</keyword>
<comment type="subunit">
    <text evidence="9">Homodimer.</text>
</comment>
<dbReference type="GO" id="GO:0006083">
    <property type="term" value="P:acetate metabolic process"/>
    <property type="evidence" value="ECO:0007669"/>
    <property type="project" value="TreeGrafter"/>
</dbReference>
<feature type="site" description="Transition state stabilizer" evidence="9">
    <location>
        <position position="221"/>
    </location>
</feature>
<keyword evidence="6 9" id="KW-0418">Kinase</keyword>
<dbReference type="PANTHER" id="PTHR21060:SF21">
    <property type="entry name" value="ACETATE KINASE"/>
    <property type="match status" value="1"/>
</dbReference>
<evidence type="ECO:0000256" key="10">
    <source>
        <dbReference type="RuleBase" id="RU003835"/>
    </source>
</evidence>
<dbReference type="PANTHER" id="PTHR21060">
    <property type="entry name" value="ACETATE KINASE"/>
    <property type="match status" value="1"/>
</dbReference>
<evidence type="ECO:0000256" key="7">
    <source>
        <dbReference type="ARBA" id="ARBA00022840"/>
    </source>
</evidence>
<dbReference type="SUPFAM" id="SSF53067">
    <property type="entry name" value="Actin-like ATPase domain"/>
    <property type="match status" value="2"/>
</dbReference>
<dbReference type="HAMAP" id="MF_00020">
    <property type="entry name" value="Acetate_kinase"/>
    <property type="match status" value="1"/>
</dbReference>
<feature type="binding site" evidence="9">
    <location>
        <begin position="188"/>
        <end position="192"/>
    </location>
    <ligand>
        <name>ATP</name>
        <dbReference type="ChEBI" id="CHEBI:30616"/>
    </ligand>
</feature>
<dbReference type="AlphaFoldDB" id="A0A1M6E572"/>
<dbReference type="Gene3D" id="3.30.420.40">
    <property type="match status" value="2"/>
</dbReference>
<reference evidence="11 12" key="1">
    <citation type="submission" date="2016-11" db="EMBL/GenBank/DDBJ databases">
        <authorList>
            <person name="Jaros S."/>
            <person name="Januszkiewicz K."/>
            <person name="Wedrychowicz H."/>
        </authorList>
    </citation>
    <scope>NUCLEOTIDE SEQUENCE [LARGE SCALE GENOMIC DNA]</scope>
    <source>
        <strain evidence="11 12">DSM 100565</strain>
    </source>
</reference>
<dbReference type="PROSITE" id="PS01076">
    <property type="entry name" value="ACETATE_KINASE_2"/>
    <property type="match status" value="1"/>
</dbReference>
<organism evidence="11 12">
    <name type="scientific">Wenxinia saemankumensis</name>
    <dbReference type="NCBI Taxonomy" id="1447782"/>
    <lineage>
        <taxon>Bacteria</taxon>
        <taxon>Pseudomonadati</taxon>
        <taxon>Pseudomonadota</taxon>
        <taxon>Alphaproteobacteria</taxon>
        <taxon>Rhodobacterales</taxon>
        <taxon>Roseobacteraceae</taxon>
        <taxon>Wenxinia</taxon>
    </lineage>
</organism>
<feature type="binding site" evidence="9">
    <location>
        <begin position="260"/>
        <end position="262"/>
    </location>
    <ligand>
        <name>ATP</name>
        <dbReference type="ChEBI" id="CHEBI:30616"/>
    </ligand>
</feature>
<dbReference type="InterPro" id="IPR000890">
    <property type="entry name" value="Aliphatic_acid_kin_short-chain"/>
</dbReference>
<dbReference type="InterPro" id="IPR043129">
    <property type="entry name" value="ATPase_NBD"/>
</dbReference>
<keyword evidence="5 9" id="KW-0547">Nucleotide-binding</keyword>
<evidence type="ECO:0000256" key="2">
    <source>
        <dbReference type="ARBA" id="ARBA00022490"/>
    </source>
</evidence>
<evidence type="ECO:0000313" key="12">
    <source>
        <dbReference type="Proteomes" id="UP000184292"/>
    </source>
</evidence>
<evidence type="ECO:0000256" key="9">
    <source>
        <dbReference type="HAMAP-Rule" id="MF_00020"/>
    </source>
</evidence>
<dbReference type="RefSeq" id="WP_073328749.1">
    <property type="nucleotide sequence ID" value="NZ_FQYO01000003.1"/>
</dbReference>
<proteinExistence type="inferred from homology"/>
<evidence type="ECO:0000256" key="8">
    <source>
        <dbReference type="ARBA" id="ARBA00022842"/>
    </source>
</evidence>
<comment type="function">
    <text evidence="9">Catalyzes the formation of acetyl phosphate from acetate and ATP. Can also catalyze the reverse reaction.</text>
</comment>
<evidence type="ECO:0000256" key="6">
    <source>
        <dbReference type="ARBA" id="ARBA00022777"/>
    </source>
</evidence>
<dbReference type="Pfam" id="PF00871">
    <property type="entry name" value="Acetate_kinase"/>
    <property type="match status" value="1"/>
</dbReference>
<dbReference type="EC" id="2.7.2.1" evidence="9"/>
<sequence length="357" mass="36418">MILVLNAGSSSLKADLFDAALAPVAGARVGEIGGAARLTLAGETRPVAAPDHAAALDLVLGALSEAGHPPEALEAAAHRVVHGGPDFAAPVLLDDAAIARIEALVPLAPLHNPVNLAGIRAMARLRPDLPQTASFDTAFHAAMPELSRRYALPEGEGHLRRYGFHGLSYAGLVHALEPDLPERLVAFHLGGGASLCAIRDGRSVATSMGYSPLSGLVMGTRPGEIDGMAVLDLARRHGIDGAARLLNRESGLTGLAGTGDMRALLARDDAEARFAVALFVERAAREGAGAIVAMGGVDALAFTGGIGENAAGLREAIAARLAPFGTLPIHVVAADEAGQIARDARAVLRGAARSAPA</sequence>
<comment type="cofactor">
    <cofactor evidence="9">
        <name>Mg(2+)</name>
        <dbReference type="ChEBI" id="CHEBI:18420"/>
    </cofactor>
    <cofactor evidence="9">
        <name>Mn(2+)</name>
        <dbReference type="ChEBI" id="CHEBI:29035"/>
    </cofactor>
    <text evidence="9">Mg(2+). Can also accept Mn(2+).</text>
</comment>
<dbReference type="PIRSF" id="PIRSF000722">
    <property type="entry name" value="Acetate_prop_kin"/>
    <property type="match status" value="1"/>
</dbReference>
<dbReference type="GO" id="GO:0008776">
    <property type="term" value="F:acetate kinase activity"/>
    <property type="evidence" value="ECO:0007669"/>
    <property type="project" value="UniProtKB-UniRule"/>
</dbReference>
<feature type="binding site" evidence="9">
    <location>
        <position position="336"/>
    </location>
    <ligand>
        <name>Mg(2+)</name>
        <dbReference type="ChEBI" id="CHEBI:18420"/>
    </ligand>
</feature>
<dbReference type="GO" id="GO:0006085">
    <property type="term" value="P:acetyl-CoA biosynthetic process"/>
    <property type="evidence" value="ECO:0007669"/>
    <property type="project" value="UniProtKB-UniRule"/>
</dbReference>
<dbReference type="InterPro" id="IPR004372">
    <property type="entry name" value="Ac/propionate_kinase"/>
</dbReference>
<dbReference type="PROSITE" id="PS01075">
    <property type="entry name" value="ACETATE_KINASE_1"/>
    <property type="match status" value="1"/>
</dbReference>
<dbReference type="GO" id="GO:0005829">
    <property type="term" value="C:cytosol"/>
    <property type="evidence" value="ECO:0007669"/>
    <property type="project" value="TreeGrafter"/>
</dbReference>
<keyword evidence="2 9" id="KW-0963">Cytoplasm</keyword>
<dbReference type="OrthoDB" id="9802453at2"/>
<keyword evidence="4 9" id="KW-0479">Metal-binding</keyword>
<feature type="active site" description="Proton donor/acceptor" evidence="9">
    <location>
        <position position="136"/>
    </location>
</feature>
<keyword evidence="7 9" id="KW-0067">ATP-binding</keyword>
<comment type="similarity">
    <text evidence="1 9 10">Belongs to the acetokinase family.</text>
</comment>
<dbReference type="InterPro" id="IPR023865">
    <property type="entry name" value="Aliphatic_acid_kinase_CS"/>
</dbReference>
<comment type="subcellular location">
    <subcellularLocation>
        <location evidence="9">Cytoplasm</location>
    </subcellularLocation>
</comment>
<dbReference type="PRINTS" id="PR00471">
    <property type="entry name" value="ACETATEKNASE"/>
</dbReference>
<dbReference type="Proteomes" id="UP000184292">
    <property type="component" value="Unassembled WGS sequence"/>
</dbReference>
<feature type="binding site" evidence="9">
    <location>
        <begin position="305"/>
        <end position="309"/>
    </location>
    <ligand>
        <name>ATP</name>
        <dbReference type="ChEBI" id="CHEBI:30616"/>
    </ligand>
</feature>
<evidence type="ECO:0000256" key="3">
    <source>
        <dbReference type="ARBA" id="ARBA00022679"/>
    </source>
</evidence>
<evidence type="ECO:0000313" key="11">
    <source>
        <dbReference type="EMBL" id="SHI80647.1"/>
    </source>
</evidence>
<dbReference type="STRING" id="1447782.SAMN05444417_1811"/>
<keyword evidence="3 9" id="KW-0808">Transferase</keyword>
<feature type="binding site" evidence="9">
    <location>
        <position position="79"/>
    </location>
    <ligand>
        <name>substrate</name>
    </ligand>
</feature>
<dbReference type="GO" id="GO:0000287">
    <property type="term" value="F:magnesium ion binding"/>
    <property type="evidence" value="ECO:0007669"/>
    <property type="project" value="UniProtKB-UniRule"/>
</dbReference>
<name>A0A1M6E572_9RHOB</name>
<dbReference type="EMBL" id="FQYO01000003">
    <property type="protein sequence ID" value="SHI80647.1"/>
    <property type="molecule type" value="Genomic_DNA"/>
</dbReference>
<evidence type="ECO:0000256" key="1">
    <source>
        <dbReference type="ARBA" id="ARBA00008748"/>
    </source>
</evidence>
<feature type="site" description="Transition state stabilizer" evidence="9">
    <location>
        <position position="165"/>
    </location>
</feature>
<comment type="catalytic activity">
    <reaction evidence="9">
        <text>acetate + ATP = acetyl phosphate + ADP</text>
        <dbReference type="Rhea" id="RHEA:11352"/>
        <dbReference type="ChEBI" id="CHEBI:22191"/>
        <dbReference type="ChEBI" id="CHEBI:30089"/>
        <dbReference type="ChEBI" id="CHEBI:30616"/>
        <dbReference type="ChEBI" id="CHEBI:456216"/>
        <dbReference type="EC" id="2.7.2.1"/>
    </reaction>
</comment>
<feature type="binding site" evidence="9">
    <location>
        <position position="6"/>
    </location>
    <ligand>
        <name>Mg(2+)</name>
        <dbReference type="ChEBI" id="CHEBI:18420"/>
    </ligand>
</feature>